<evidence type="ECO:0000256" key="7">
    <source>
        <dbReference type="ARBA" id="ARBA00022958"/>
    </source>
</evidence>
<dbReference type="PANTHER" id="PTHR31462:SF5">
    <property type="entry name" value="ENDOSOMAL_LYSOSOMAL PROTON CHANNEL TMEM175"/>
    <property type="match status" value="1"/>
</dbReference>
<protein>
    <recommendedName>
        <fullName evidence="16">DUF1211 domain-containing protein</fullName>
    </recommendedName>
</protein>
<dbReference type="KEGG" id="hnv:DDQ68_15560"/>
<dbReference type="Proteomes" id="UP000245999">
    <property type="component" value="Chromosome"/>
</dbReference>
<evidence type="ECO:0000256" key="9">
    <source>
        <dbReference type="ARBA" id="ARBA00023065"/>
    </source>
</evidence>
<evidence type="ECO:0000256" key="4">
    <source>
        <dbReference type="ARBA" id="ARBA00022538"/>
    </source>
</evidence>
<keyword evidence="9" id="KW-0406">Ion transport</keyword>
<keyword evidence="4" id="KW-0633">Potassium transport</keyword>
<evidence type="ECO:0000256" key="12">
    <source>
        <dbReference type="ARBA" id="ARBA00034430"/>
    </source>
</evidence>
<evidence type="ECO:0000256" key="6">
    <source>
        <dbReference type="ARBA" id="ARBA00022826"/>
    </source>
</evidence>
<dbReference type="GO" id="GO:0015252">
    <property type="term" value="F:proton channel activity"/>
    <property type="evidence" value="ECO:0007669"/>
    <property type="project" value="InterPro"/>
</dbReference>
<gene>
    <name evidence="14" type="ORF">DDQ68_15560</name>
</gene>
<reference evidence="15" key="1">
    <citation type="submission" date="2018-04" db="EMBL/GenBank/DDBJ databases">
        <title>Complete genome of Antarctic heterotrophic bacterium Hymenobacter nivis.</title>
        <authorList>
            <person name="Terashima M."/>
        </authorList>
    </citation>
    <scope>NUCLEOTIDE SEQUENCE [LARGE SCALE GENOMIC DNA]</scope>
    <source>
        <strain evidence="15">NBRC 111535</strain>
    </source>
</reference>
<accession>A0A2Z3GLG9</accession>
<feature type="transmembrane region" description="Helical" evidence="13">
    <location>
        <begin position="21"/>
        <end position="38"/>
    </location>
</feature>
<keyword evidence="8 13" id="KW-1133">Transmembrane helix</keyword>
<dbReference type="AlphaFoldDB" id="A0A2Z3GLG9"/>
<dbReference type="RefSeq" id="WP_109657126.1">
    <property type="nucleotide sequence ID" value="NZ_CP029145.1"/>
</dbReference>
<name>A0A2Z3GLG9_9BACT</name>
<dbReference type="GO" id="GO:0005267">
    <property type="term" value="F:potassium channel activity"/>
    <property type="evidence" value="ECO:0007669"/>
    <property type="project" value="UniProtKB-KW"/>
</dbReference>
<keyword evidence="10 13" id="KW-0472">Membrane</keyword>
<evidence type="ECO:0000313" key="15">
    <source>
        <dbReference type="Proteomes" id="UP000245999"/>
    </source>
</evidence>
<comment type="catalytic activity">
    <reaction evidence="12">
        <text>K(+)(in) = K(+)(out)</text>
        <dbReference type="Rhea" id="RHEA:29463"/>
        <dbReference type="ChEBI" id="CHEBI:29103"/>
    </reaction>
</comment>
<dbReference type="GO" id="GO:0016020">
    <property type="term" value="C:membrane"/>
    <property type="evidence" value="ECO:0007669"/>
    <property type="project" value="UniProtKB-SubCell"/>
</dbReference>
<evidence type="ECO:0000256" key="5">
    <source>
        <dbReference type="ARBA" id="ARBA00022692"/>
    </source>
</evidence>
<evidence type="ECO:0000256" key="10">
    <source>
        <dbReference type="ARBA" id="ARBA00023136"/>
    </source>
</evidence>
<dbReference type="OrthoDB" id="7626281at2"/>
<dbReference type="EMBL" id="CP029145">
    <property type="protein sequence ID" value="AWM34078.1"/>
    <property type="molecule type" value="Genomic_DNA"/>
</dbReference>
<comment type="subcellular location">
    <subcellularLocation>
        <location evidence="1">Membrane</location>
        <topology evidence="1">Multi-pass membrane protein</topology>
    </subcellularLocation>
</comment>
<evidence type="ECO:0000256" key="1">
    <source>
        <dbReference type="ARBA" id="ARBA00004141"/>
    </source>
</evidence>
<keyword evidence="5 13" id="KW-0812">Transmembrane</keyword>
<dbReference type="PANTHER" id="PTHR31462">
    <property type="entry name" value="ENDOSOMAL/LYSOSOMAL POTASSIUM CHANNEL TMEM175"/>
    <property type="match status" value="1"/>
</dbReference>
<keyword evidence="7" id="KW-0630">Potassium</keyword>
<sequence length="237" mass="27187">MAHPATALHHHDRTEFQLERLILFTDAVFAIAITLLAIEIKLPEMEGRPTDAQIWEQLVRLIPKFIGFLTGFAVIALYWMAHHRIFRFMRNYNPKILWLNILFLLFIVLMPFSSGLFSSYATVKAPFTVYAVNIVLAAVAQVWLMRYLANPAHGLIYPADATHPDMDWWRPLVPAAGFVLTLVVMQFVPPNSWLTFFTPFLLLLTIPLSKLYQRRYRRLLARHEALHAPVGDPAPAA</sequence>
<evidence type="ECO:0000256" key="2">
    <source>
        <dbReference type="ARBA" id="ARBA00006920"/>
    </source>
</evidence>
<feature type="transmembrane region" description="Helical" evidence="13">
    <location>
        <begin position="58"/>
        <end position="80"/>
    </location>
</feature>
<feature type="transmembrane region" description="Helical" evidence="13">
    <location>
        <begin position="127"/>
        <end position="148"/>
    </location>
</feature>
<evidence type="ECO:0000256" key="3">
    <source>
        <dbReference type="ARBA" id="ARBA00022448"/>
    </source>
</evidence>
<evidence type="ECO:0000256" key="8">
    <source>
        <dbReference type="ARBA" id="ARBA00022989"/>
    </source>
</evidence>
<feature type="transmembrane region" description="Helical" evidence="13">
    <location>
        <begin position="193"/>
        <end position="212"/>
    </location>
</feature>
<keyword evidence="11" id="KW-0407">Ion channel</keyword>
<keyword evidence="3" id="KW-0813">Transport</keyword>
<proteinExistence type="inferred from homology"/>
<evidence type="ECO:0000256" key="11">
    <source>
        <dbReference type="ARBA" id="ARBA00023303"/>
    </source>
</evidence>
<dbReference type="Pfam" id="PF06736">
    <property type="entry name" value="TMEM175"/>
    <property type="match status" value="1"/>
</dbReference>
<keyword evidence="6" id="KW-0631">Potassium channel</keyword>
<evidence type="ECO:0000256" key="13">
    <source>
        <dbReference type="SAM" id="Phobius"/>
    </source>
</evidence>
<feature type="transmembrane region" description="Helical" evidence="13">
    <location>
        <begin position="101"/>
        <end position="121"/>
    </location>
</feature>
<keyword evidence="15" id="KW-1185">Reference proteome</keyword>
<comment type="similarity">
    <text evidence="2">Belongs to the TMEM175 family.</text>
</comment>
<organism evidence="14 15">
    <name type="scientific">Hymenobacter nivis</name>
    <dbReference type="NCBI Taxonomy" id="1850093"/>
    <lineage>
        <taxon>Bacteria</taxon>
        <taxon>Pseudomonadati</taxon>
        <taxon>Bacteroidota</taxon>
        <taxon>Cytophagia</taxon>
        <taxon>Cytophagales</taxon>
        <taxon>Hymenobacteraceae</taxon>
        <taxon>Hymenobacter</taxon>
    </lineage>
</organism>
<evidence type="ECO:0000313" key="14">
    <source>
        <dbReference type="EMBL" id="AWM34078.1"/>
    </source>
</evidence>
<evidence type="ECO:0008006" key="16">
    <source>
        <dbReference type="Google" id="ProtNLM"/>
    </source>
</evidence>
<feature type="transmembrane region" description="Helical" evidence="13">
    <location>
        <begin position="168"/>
        <end position="187"/>
    </location>
</feature>
<dbReference type="InterPro" id="IPR010617">
    <property type="entry name" value="TMEM175-like"/>
</dbReference>